<comment type="similarity">
    <text evidence="1">Belongs to the NAD(P)-dependent epimerase/dehydratase family.</text>
</comment>
<dbReference type="Proteomes" id="UP000787635">
    <property type="component" value="Unassembled WGS sequence"/>
</dbReference>
<dbReference type="PANTHER" id="PTHR43103:SF5">
    <property type="entry name" value="4-EPIMERASE, PUTATIVE (AFU_ORTHOLOGUE AFUA_7G00360)-RELATED"/>
    <property type="match status" value="1"/>
</dbReference>
<name>A0ABX1EHK8_9PROT</name>
<dbReference type="EMBL" id="JAAVNE010000078">
    <property type="protein sequence ID" value="NKC34345.1"/>
    <property type="molecule type" value="Genomic_DNA"/>
</dbReference>
<dbReference type="Gene3D" id="3.40.50.720">
    <property type="entry name" value="NAD(P)-binding Rossmann-like Domain"/>
    <property type="match status" value="1"/>
</dbReference>
<dbReference type="InterPro" id="IPR001509">
    <property type="entry name" value="Epimerase_deHydtase"/>
</dbReference>
<protein>
    <submittedName>
        <fullName evidence="6">NAD(P)-dependent oxidoreductase</fullName>
    </submittedName>
</protein>
<keyword evidence="3" id="KW-0520">NAD</keyword>
<feature type="region of interest" description="Disordered" evidence="4">
    <location>
        <begin position="240"/>
        <end position="271"/>
    </location>
</feature>
<feature type="domain" description="NAD-dependent epimerase/dehydratase" evidence="5">
    <location>
        <begin position="8"/>
        <end position="170"/>
    </location>
</feature>
<dbReference type="RefSeq" id="WP_168035055.1">
    <property type="nucleotide sequence ID" value="NZ_JAAVNE010000078.1"/>
</dbReference>
<evidence type="ECO:0000256" key="2">
    <source>
        <dbReference type="ARBA" id="ARBA00023002"/>
    </source>
</evidence>
<sequence>MSGGTPPVLLTGAAGRLGRVLAPRLAAAEVALRLTDRRPFPDALPPGASFTPAELEDAAAVAALAEGCRAILHFGAVATEAPGFEAILAANLRGALHVFEAARAAGARVVHASSAHVAGFHDRPAPGGPKLPAGCDYRPDSVYGLSKLYGEQLGRLYWDKHGVESVHLRIGWCAPEPRDALSLSIWLSPDDLARLCLAALSAQRTGWAVVWGASANPASFWDRDDRALIGWHPRDSAEPWRDRVGGVESGDPLAERFQGGRSVMAPGGTDS</sequence>
<evidence type="ECO:0000313" key="6">
    <source>
        <dbReference type="EMBL" id="NKC34345.1"/>
    </source>
</evidence>
<accession>A0ABX1EHK8</accession>
<comment type="caution">
    <text evidence="6">The sequence shown here is derived from an EMBL/GenBank/DDBJ whole genome shotgun (WGS) entry which is preliminary data.</text>
</comment>
<proteinExistence type="inferred from homology"/>
<evidence type="ECO:0000259" key="5">
    <source>
        <dbReference type="Pfam" id="PF01370"/>
    </source>
</evidence>
<dbReference type="SUPFAM" id="SSF51735">
    <property type="entry name" value="NAD(P)-binding Rossmann-fold domains"/>
    <property type="match status" value="1"/>
</dbReference>
<dbReference type="InterPro" id="IPR036291">
    <property type="entry name" value="NAD(P)-bd_dom_sf"/>
</dbReference>
<dbReference type="Pfam" id="PF01370">
    <property type="entry name" value="Epimerase"/>
    <property type="match status" value="1"/>
</dbReference>
<keyword evidence="7" id="KW-1185">Reference proteome</keyword>
<evidence type="ECO:0000256" key="4">
    <source>
        <dbReference type="SAM" id="MobiDB-lite"/>
    </source>
</evidence>
<evidence type="ECO:0000256" key="1">
    <source>
        <dbReference type="ARBA" id="ARBA00007637"/>
    </source>
</evidence>
<evidence type="ECO:0000256" key="3">
    <source>
        <dbReference type="ARBA" id="ARBA00023027"/>
    </source>
</evidence>
<keyword evidence="2" id="KW-0560">Oxidoreductase</keyword>
<organism evidence="6 7">
    <name type="scientific">Falsiroseomonas selenitidurans</name>
    <dbReference type="NCBI Taxonomy" id="2716335"/>
    <lineage>
        <taxon>Bacteria</taxon>
        <taxon>Pseudomonadati</taxon>
        <taxon>Pseudomonadota</taxon>
        <taxon>Alphaproteobacteria</taxon>
        <taxon>Acetobacterales</taxon>
        <taxon>Roseomonadaceae</taxon>
        <taxon>Falsiroseomonas</taxon>
    </lineage>
</organism>
<evidence type="ECO:0000313" key="7">
    <source>
        <dbReference type="Proteomes" id="UP000787635"/>
    </source>
</evidence>
<dbReference type="PANTHER" id="PTHR43103">
    <property type="entry name" value="NUCLEOSIDE-DIPHOSPHATE-SUGAR EPIMERASE"/>
    <property type="match status" value="1"/>
</dbReference>
<reference evidence="6 7" key="1">
    <citation type="submission" date="2020-03" db="EMBL/GenBank/DDBJ databases">
        <title>Roseomonas selenitidurans sp. nov. isolated from urban soil.</title>
        <authorList>
            <person name="Liu H."/>
        </authorList>
    </citation>
    <scope>NUCLEOTIDE SEQUENCE [LARGE SCALE GENOMIC DNA]</scope>
    <source>
        <strain evidence="6 7">BU-1</strain>
    </source>
</reference>
<gene>
    <name evidence="6" type="ORF">HEQ75_26075</name>
</gene>